<dbReference type="AlphaFoldDB" id="A0AAD5YJZ0"/>
<comment type="caution">
    <text evidence="7">The sequence shown here is derived from an EMBL/GenBank/DDBJ whole genome shotgun (WGS) entry which is preliminary data.</text>
</comment>
<comment type="cofactor">
    <cofactor evidence="1 6">
        <name>Mg(2+)</name>
        <dbReference type="ChEBI" id="CHEBI:18420"/>
    </cofactor>
</comment>
<dbReference type="GO" id="GO:0046872">
    <property type="term" value="F:metal ion binding"/>
    <property type="evidence" value="ECO:0007669"/>
    <property type="project" value="UniProtKB-KW"/>
</dbReference>
<keyword evidence="4 6" id="KW-0460">Magnesium</keyword>
<accession>A0AAD5YJZ0</accession>
<dbReference type="Gene3D" id="1.10.600.10">
    <property type="entry name" value="Farnesyl Diphosphate Synthase"/>
    <property type="match status" value="1"/>
</dbReference>
<dbReference type="EMBL" id="JANAWD010000136">
    <property type="protein sequence ID" value="KAJ3485958.1"/>
    <property type="molecule type" value="Genomic_DNA"/>
</dbReference>
<evidence type="ECO:0000256" key="1">
    <source>
        <dbReference type="ARBA" id="ARBA00001946"/>
    </source>
</evidence>
<protein>
    <recommendedName>
        <fullName evidence="6">Terpene synthase</fullName>
        <ecNumber evidence="6">4.2.3.-</ecNumber>
    </recommendedName>
</protein>
<organism evidence="7 8">
    <name type="scientific">Meripilus lineatus</name>
    <dbReference type="NCBI Taxonomy" id="2056292"/>
    <lineage>
        <taxon>Eukaryota</taxon>
        <taxon>Fungi</taxon>
        <taxon>Dikarya</taxon>
        <taxon>Basidiomycota</taxon>
        <taxon>Agaricomycotina</taxon>
        <taxon>Agaricomycetes</taxon>
        <taxon>Polyporales</taxon>
        <taxon>Meripilaceae</taxon>
        <taxon>Meripilus</taxon>
    </lineage>
</organism>
<keyword evidence="5 6" id="KW-0456">Lyase</keyword>
<dbReference type="InterPro" id="IPR008949">
    <property type="entry name" value="Isoprenoid_synthase_dom_sf"/>
</dbReference>
<dbReference type="SUPFAM" id="SSF48576">
    <property type="entry name" value="Terpenoid synthases"/>
    <property type="match status" value="1"/>
</dbReference>
<evidence type="ECO:0000256" key="4">
    <source>
        <dbReference type="ARBA" id="ARBA00022842"/>
    </source>
</evidence>
<dbReference type="GO" id="GO:0008299">
    <property type="term" value="P:isoprenoid biosynthetic process"/>
    <property type="evidence" value="ECO:0007669"/>
    <property type="project" value="UniProtKB-ARBA"/>
</dbReference>
<evidence type="ECO:0000256" key="6">
    <source>
        <dbReference type="RuleBase" id="RU366034"/>
    </source>
</evidence>
<reference evidence="7" key="1">
    <citation type="submission" date="2022-07" db="EMBL/GenBank/DDBJ databases">
        <title>Genome Sequence of Physisporinus lineatus.</title>
        <authorList>
            <person name="Buettner E."/>
        </authorList>
    </citation>
    <scope>NUCLEOTIDE SEQUENCE</scope>
    <source>
        <strain evidence="7">VT162</strain>
    </source>
</reference>
<keyword evidence="8" id="KW-1185">Reference proteome</keyword>
<proteinExistence type="inferred from homology"/>
<evidence type="ECO:0000256" key="5">
    <source>
        <dbReference type="ARBA" id="ARBA00023239"/>
    </source>
</evidence>
<comment type="similarity">
    <text evidence="2 6">Belongs to the terpene synthase family.</text>
</comment>
<dbReference type="Pfam" id="PF19086">
    <property type="entry name" value="Terpene_syn_C_2"/>
    <property type="match status" value="1"/>
</dbReference>
<evidence type="ECO:0000256" key="2">
    <source>
        <dbReference type="ARBA" id="ARBA00006333"/>
    </source>
</evidence>
<dbReference type="GO" id="GO:0010333">
    <property type="term" value="F:terpene synthase activity"/>
    <property type="evidence" value="ECO:0007669"/>
    <property type="project" value="InterPro"/>
</dbReference>
<evidence type="ECO:0000313" key="7">
    <source>
        <dbReference type="EMBL" id="KAJ3485958.1"/>
    </source>
</evidence>
<dbReference type="InterPro" id="IPR034686">
    <property type="entry name" value="Terpene_cyclase-like_2"/>
</dbReference>
<dbReference type="PANTHER" id="PTHR35201">
    <property type="entry name" value="TERPENE SYNTHASE"/>
    <property type="match status" value="1"/>
</dbReference>
<keyword evidence="3 6" id="KW-0479">Metal-binding</keyword>
<dbReference type="EC" id="4.2.3.-" evidence="6"/>
<evidence type="ECO:0000256" key="3">
    <source>
        <dbReference type="ARBA" id="ARBA00022723"/>
    </source>
</evidence>
<sequence>MAQKSNTRSFRLPSHLDSWPYPRCLNPHFSEVDPESIQWLEGFDALSPRAQKVFNACNFNLLTSLSFPHLSRERLRVACDLMCMFFLYDELTDHESEEGAAMIASIIMDTLKNPSAPRPRGESIMGEIVRQSWSRAVEAIRPEARERFIEAMSSHTEAMTQQAEDRSRNYLPMRSIQSYLEVRRHTMGAKPAFTFLAFDFDIPWHILDGPIIRDLETWATDLLILSNVGYPLIVSATVHLTSLLAQDLYSYPKEHADGDDGHNIVAIAMHELNVGLDGAIKWASDYQADLVKKFVSSIERLPSFGIDIDRQLEEYVRGIGSFVMGHDAWCFESERYFGKNGKSVQKHRRVTLLSPRRGRHGGN</sequence>
<evidence type="ECO:0000313" key="8">
    <source>
        <dbReference type="Proteomes" id="UP001212997"/>
    </source>
</evidence>
<gene>
    <name evidence="7" type="ORF">NLI96_g4590</name>
</gene>
<dbReference type="PANTHER" id="PTHR35201:SF4">
    <property type="entry name" value="BETA-PINACENE SYNTHASE-RELATED"/>
    <property type="match status" value="1"/>
</dbReference>
<name>A0AAD5YJZ0_9APHY</name>
<dbReference type="Proteomes" id="UP001212997">
    <property type="component" value="Unassembled WGS sequence"/>
</dbReference>